<comment type="similarity">
    <text evidence="1">Belongs to the carbohydrate kinase PfkB family.</text>
</comment>
<dbReference type="RefSeq" id="WP_097060061.1">
    <property type="nucleotide sequence ID" value="NZ_BMLC01000001.1"/>
</dbReference>
<dbReference type="InterPro" id="IPR029056">
    <property type="entry name" value="Ribokinase-like"/>
</dbReference>
<dbReference type="CDD" id="cd01166">
    <property type="entry name" value="KdgK"/>
    <property type="match status" value="1"/>
</dbReference>
<accession>A0A2C8Z625</accession>
<dbReference type="OrthoDB" id="9808601at2"/>
<organism evidence="5 6">
    <name type="scientific">Salinibacterium xinjiangense</name>
    <dbReference type="NCBI Taxonomy" id="386302"/>
    <lineage>
        <taxon>Bacteria</taxon>
        <taxon>Bacillati</taxon>
        <taxon>Actinomycetota</taxon>
        <taxon>Actinomycetes</taxon>
        <taxon>Micrococcales</taxon>
        <taxon>Microbacteriaceae</taxon>
        <taxon>Salinibacterium</taxon>
    </lineage>
</organism>
<dbReference type="GO" id="GO:0016301">
    <property type="term" value="F:kinase activity"/>
    <property type="evidence" value="ECO:0007669"/>
    <property type="project" value="UniProtKB-KW"/>
</dbReference>
<dbReference type="PROSITE" id="PS00584">
    <property type="entry name" value="PFKB_KINASES_2"/>
    <property type="match status" value="1"/>
</dbReference>
<evidence type="ECO:0000256" key="2">
    <source>
        <dbReference type="ARBA" id="ARBA00022679"/>
    </source>
</evidence>
<reference evidence="5 6" key="1">
    <citation type="submission" date="2017-09" db="EMBL/GenBank/DDBJ databases">
        <authorList>
            <person name="Ehlers B."/>
            <person name="Leendertz F.H."/>
        </authorList>
    </citation>
    <scope>NUCLEOTIDE SEQUENCE [LARGE SCALE GENOMIC DNA]</scope>
    <source>
        <strain evidence="5 6">CGMCC 1.05381</strain>
    </source>
</reference>
<dbReference type="Proteomes" id="UP000219440">
    <property type="component" value="Unassembled WGS sequence"/>
</dbReference>
<evidence type="ECO:0000313" key="6">
    <source>
        <dbReference type="Proteomes" id="UP000219440"/>
    </source>
</evidence>
<feature type="domain" description="Carbohydrate kinase PfkB" evidence="4">
    <location>
        <begin position="25"/>
        <end position="294"/>
    </location>
</feature>
<keyword evidence="6" id="KW-1185">Reference proteome</keyword>
<dbReference type="InterPro" id="IPR002173">
    <property type="entry name" value="Carboh/pur_kinase_PfkB_CS"/>
</dbReference>
<sequence length="316" mass="33662">MTYNLYTLGESMGVIQTPTGTLFESASTCQVSIGGAESNVAIGAARLGLDVMWVGRVGDDSLGRRITKELRGEGVHAQVTVDAVAPTGLLLKEMRSVEHTKVSYYRRGSAGSRLNVGDVHEWAIADSEVVHLTGITLALSDTARDAVRHAADLASRVGTALSFDINHRESLWGRDDARDEYTYIADRSSILFAGIDEARMIAPSGTTDNMLAARLSEKFRIPEVIIKRGADGADAVINGKYIEVAAYKVPVIDTVGAGDSFAAGYLAARAKGGAPVQWLETAAIVAGFVCMTPGDWGGAPRWSDVESANANEWVSR</sequence>
<gene>
    <name evidence="5" type="ORF">SAMN06296378_0909</name>
</gene>
<dbReference type="PANTHER" id="PTHR43320">
    <property type="entry name" value="SUGAR KINASE"/>
    <property type="match status" value="1"/>
</dbReference>
<dbReference type="InterPro" id="IPR052700">
    <property type="entry name" value="Carb_kinase_PfkB-like"/>
</dbReference>
<dbReference type="AlphaFoldDB" id="A0A2C8Z625"/>
<evidence type="ECO:0000256" key="3">
    <source>
        <dbReference type="ARBA" id="ARBA00022777"/>
    </source>
</evidence>
<name>A0A2C8Z625_9MICO</name>
<keyword evidence="3 5" id="KW-0418">Kinase</keyword>
<evidence type="ECO:0000313" key="5">
    <source>
        <dbReference type="EMBL" id="SOE59254.1"/>
    </source>
</evidence>
<dbReference type="Pfam" id="PF00294">
    <property type="entry name" value="PfkB"/>
    <property type="match status" value="1"/>
</dbReference>
<evidence type="ECO:0000256" key="1">
    <source>
        <dbReference type="ARBA" id="ARBA00010688"/>
    </source>
</evidence>
<evidence type="ECO:0000259" key="4">
    <source>
        <dbReference type="Pfam" id="PF00294"/>
    </source>
</evidence>
<dbReference type="SUPFAM" id="SSF53613">
    <property type="entry name" value="Ribokinase-like"/>
    <property type="match status" value="1"/>
</dbReference>
<dbReference type="Gene3D" id="3.40.1190.20">
    <property type="match status" value="1"/>
</dbReference>
<protein>
    <submittedName>
        <fullName evidence="5">2-dehydro-3-deoxygluconokinase</fullName>
    </submittedName>
</protein>
<dbReference type="InterPro" id="IPR011611">
    <property type="entry name" value="PfkB_dom"/>
</dbReference>
<dbReference type="EMBL" id="OCST01000002">
    <property type="protein sequence ID" value="SOE59254.1"/>
    <property type="molecule type" value="Genomic_DNA"/>
</dbReference>
<dbReference type="PANTHER" id="PTHR43320:SF2">
    <property type="entry name" value="2-DEHYDRO-3-DEOXYGLUCONOKINASE_2-DEHYDRO-3-DEOXYGALACTONOKINASE"/>
    <property type="match status" value="1"/>
</dbReference>
<keyword evidence="2" id="KW-0808">Transferase</keyword>
<proteinExistence type="inferred from homology"/>